<dbReference type="RefSeq" id="WP_132472309.1">
    <property type="nucleotide sequence ID" value="NZ_JBHRVM010000001.1"/>
</dbReference>
<dbReference type="InterPro" id="IPR011545">
    <property type="entry name" value="DEAD/DEAH_box_helicase_dom"/>
</dbReference>
<evidence type="ECO:0000259" key="5">
    <source>
        <dbReference type="PROSITE" id="PS51194"/>
    </source>
</evidence>
<organism evidence="6 7">
    <name type="scientific">Paracandidimonas soli</name>
    <dbReference type="NCBI Taxonomy" id="1917182"/>
    <lineage>
        <taxon>Bacteria</taxon>
        <taxon>Pseudomonadati</taxon>
        <taxon>Pseudomonadota</taxon>
        <taxon>Betaproteobacteria</taxon>
        <taxon>Burkholderiales</taxon>
        <taxon>Alcaligenaceae</taxon>
        <taxon>Paracandidimonas</taxon>
    </lineage>
</organism>
<dbReference type="PANTHER" id="PTHR47957:SF3">
    <property type="entry name" value="ATP-DEPENDENT HELICASE HRQ1"/>
    <property type="match status" value="1"/>
</dbReference>
<dbReference type="InterPro" id="IPR027417">
    <property type="entry name" value="P-loop_NTPase"/>
</dbReference>
<keyword evidence="2" id="KW-0067">ATP-binding</keyword>
<feature type="domain" description="Helicase C-terminal" evidence="5">
    <location>
        <begin position="962"/>
        <end position="1120"/>
    </location>
</feature>
<protein>
    <submittedName>
        <fullName evidence="6">DEAD/DEAH box helicase domain-containing protein</fullName>
    </submittedName>
</protein>
<dbReference type="GO" id="GO:0003676">
    <property type="term" value="F:nucleic acid binding"/>
    <property type="evidence" value="ECO:0007669"/>
    <property type="project" value="InterPro"/>
</dbReference>
<evidence type="ECO:0000256" key="2">
    <source>
        <dbReference type="ARBA" id="ARBA00022840"/>
    </source>
</evidence>
<dbReference type="GO" id="GO:0005524">
    <property type="term" value="F:ATP binding"/>
    <property type="evidence" value="ECO:0007669"/>
    <property type="project" value="UniProtKB-KW"/>
</dbReference>
<dbReference type="GO" id="GO:0043138">
    <property type="term" value="F:3'-5' DNA helicase activity"/>
    <property type="evidence" value="ECO:0007669"/>
    <property type="project" value="TreeGrafter"/>
</dbReference>
<feature type="domain" description="Helicase ATP-binding" evidence="4">
    <location>
        <begin position="85"/>
        <end position="293"/>
    </location>
</feature>
<dbReference type="SMART" id="SM00490">
    <property type="entry name" value="HELICc"/>
    <property type="match status" value="1"/>
</dbReference>
<dbReference type="SUPFAM" id="SSF52540">
    <property type="entry name" value="P-loop containing nucleoside triphosphate hydrolases"/>
    <property type="match status" value="2"/>
</dbReference>
<sequence>MQPLIVSQQISQGVADFLRAAFPATTPGFDGLIQRFLADRDRVFKGPYLTLPLPFRKQADRGQPAFGWLSPGFVPHAHQGRAFARLTGEQARSTLVATGTGSGKTECFLYPILEHCREQRELGRPGIKAIILYPMNALASDQASRLAKEILRTPALAGIRAGLYVGEAPAEESARVQQLADGGFSIITDRNALRENPPDILLTNYKMLDFLLIRTADASLWARQQPDTLRYLVVDELHTFDGAQGTDLACLIRRLKGRLETPPGQLVCVGTSATLGSDGEQDLLAFAGQIFGETLDDQAVIAEDREPVADYLADAVVEFTQSPQPDAVSVLDPAGHDDLPSWLAAQVPLWFGTPCSVEQVSDAGWRCRLGERLKSHFAFQNLLRDMERLGPRAVALDDLLAVLARRLPPHADARYPLLWLGSLLALVAHARQPRGVSLNAVSSEQDVTFFLQVKVELWLRELRRMVASLDNPPRLTHHDDLGKAEQAQVWLPVIHCRDCHATGWGATLPRTSPNQLNQDIQQFYSAFFAEDVSTRFLFPHGESADPKQGFEHKKVCPRCGTLHALGQTHCNCAEDPVALVDVDVTANLREGTRNGARYTRSHHDCPYCGGHKTLSIVGSQAASLAAVMLAQLFGSRFNPDKKLIAFSDSVQDAAHRAGFLAARTWRLNLRPAVAQVIAAAQQAGKPLTLAQLPQAFEDHWLPAMGQGHYLANFLPPQLHWLRDFETLMSEGTLPANSELPQDLRRILPWVLNAEFGQDAHIGRSLTVTGTASVEPPPQALTSAVQWMLPRLQATLEPLSDVLADDLGVFLQGIVQSMQRLGAWRDAGLHFYAQVGNRPWVYKRNPVQFQMLSGPRPPRFVSLVDYQRCVGVLGSHAKWYRAWAFKALKPLHALALGADNLLPALYQLAFEALAEAGLLGAEQADGKPEIRVWGLEPGAFLVSLGSRAWRCDTCRSEWRTGTDVSLAGQPCRHPGCLGHLEALAEGDADYYRSLYLHADIQRVVAHEHTGLLPRGTRERVEHSFKSDAQVPGSINVLSATPTLEMGIDIGDLSAVLQCSVPPQQANYIQRAGRAGRSTGNALLLTMAASKPHDLYFWADPKEMIAGSVPAPGVFLNASAVLERQLTAFTLDCWVRERGRSASIPQEIRMVLSAVDNGATTRFPFPWLEYVEADRASLLDRFLALFQQGGGQILTEATRQWLARFVNGRQDEESSLTFKIVSKLQGIARDVAQIKRLREKTAKEVEKLEQLPVRGEEQEEELKTLRQERAALARLIGGIEGKATLNVFTDEGLLPNYAFPEQGVLLRSIIVRDTRREGPPAEPLTFEYERPGATAITELAPNNTFYAEGRRVVINQVDVSRVKPEAWRLCRQCSYAEPLSAGDRHHQCPRCGDGQWRDTGRVHEMLRLTTVFARTLDRESRIADDSDERTRGFYVRQALVDSPPEAVRQAFAIDNPSFPFGFEFLDRVTFREVNFGEQTVDATPMTIAGEELNRPGFAICPECGTLQRRRKAEELYRNHAPWCSRRKTPEASAQQCIFLYREFASEGIRLFLPEVGFAESKEALLSFISALELGLSKRFKGAVAHLRIATDVRMAADSESARTYLVIYDSVPGGTGYLKELMRDPAPLFEVFSLAATALNTCTCNQDDTADGCYRCMYRYRNSHERQAISRTVAQKLLAQILEHRTDLKPVGNLSQQTDNSLLESTLEKRFLEALRREHAGVTFTLKDKLVGGKHGYLVQAGSRRWRLELQVTLGERDGVVVPCKPDFVFWPDDGVDDVPVAVFTDGWQYHKHIVAEDLAKRMAVAKSGRFAAWTLTWDDVDAALRPEAASDSTAWDELLLGPADQVVTRLCEAQGIASLAAFHRLSPFLQLHRRLAEGRHDALRRLAGVLGAAMSVPPGDDAALQGFKQGAFLRRLDDYGLLPDTHLHRWGHRSWSTVAQWLAGLSPEQLQQWMTGHAAVSAEPVVLVQWQPGDVPEVDLQRRWRHLWQCLNLLLSLRHLWAGHDEMAGLPGFQASPALRQAEQTFDSHWQTVLELASPDMQAWLLALAHAGTPLPEVGFELIDERGRVLAEAELAWPSLKIAVLLLDYQDDTLRFETQGWTVHIATDDAPTQAFLDSLKEH</sequence>
<evidence type="ECO:0000313" key="7">
    <source>
        <dbReference type="Proteomes" id="UP000294692"/>
    </source>
</evidence>
<accession>A0A4R3VBF9</accession>
<dbReference type="OrthoDB" id="9815222at2"/>
<dbReference type="PANTHER" id="PTHR47957">
    <property type="entry name" value="ATP-DEPENDENT HELICASE HRQ1"/>
    <property type="match status" value="1"/>
</dbReference>
<dbReference type="InterPro" id="IPR014001">
    <property type="entry name" value="Helicase_ATP-bd"/>
</dbReference>
<feature type="coiled-coil region" evidence="3">
    <location>
        <begin position="1229"/>
        <end position="1273"/>
    </location>
</feature>
<dbReference type="Proteomes" id="UP000294692">
    <property type="component" value="Unassembled WGS sequence"/>
</dbReference>
<dbReference type="PROSITE" id="PS51194">
    <property type="entry name" value="HELICASE_CTER"/>
    <property type="match status" value="1"/>
</dbReference>
<evidence type="ECO:0000256" key="3">
    <source>
        <dbReference type="SAM" id="Coils"/>
    </source>
</evidence>
<dbReference type="InterPro" id="IPR001650">
    <property type="entry name" value="Helicase_C-like"/>
</dbReference>
<evidence type="ECO:0000313" key="6">
    <source>
        <dbReference type="EMBL" id="TCV02606.1"/>
    </source>
</evidence>
<keyword evidence="1" id="KW-0547">Nucleotide-binding</keyword>
<dbReference type="PROSITE" id="PS51192">
    <property type="entry name" value="HELICASE_ATP_BIND_1"/>
    <property type="match status" value="1"/>
</dbReference>
<keyword evidence="6" id="KW-0378">Hydrolase</keyword>
<keyword evidence="6" id="KW-0347">Helicase</keyword>
<dbReference type="SMART" id="SM00487">
    <property type="entry name" value="DEXDc"/>
    <property type="match status" value="1"/>
</dbReference>
<gene>
    <name evidence="6" type="ORF">EV686_10160</name>
</gene>
<dbReference type="EMBL" id="SMBX01000001">
    <property type="protein sequence ID" value="TCV02606.1"/>
    <property type="molecule type" value="Genomic_DNA"/>
</dbReference>
<dbReference type="InterPro" id="IPR018973">
    <property type="entry name" value="MZB"/>
</dbReference>
<dbReference type="GO" id="GO:0006289">
    <property type="term" value="P:nucleotide-excision repair"/>
    <property type="evidence" value="ECO:0007669"/>
    <property type="project" value="TreeGrafter"/>
</dbReference>
<keyword evidence="7" id="KW-1185">Reference proteome</keyword>
<dbReference type="Pfam" id="PF00270">
    <property type="entry name" value="DEAD"/>
    <property type="match status" value="1"/>
</dbReference>
<dbReference type="Pfam" id="PF09369">
    <property type="entry name" value="MZB"/>
    <property type="match status" value="1"/>
</dbReference>
<name>A0A4R3VBF9_9BURK</name>
<evidence type="ECO:0000256" key="1">
    <source>
        <dbReference type="ARBA" id="ARBA00022741"/>
    </source>
</evidence>
<comment type="caution">
    <text evidence="6">The sequence shown here is derived from an EMBL/GenBank/DDBJ whole genome shotgun (WGS) entry which is preliminary data.</text>
</comment>
<dbReference type="Pfam" id="PF00271">
    <property type="entry name" value="Helicase_C"/>
    <property type="match status" value="1"/>
</dbReference>
<reference evidence="6 7" key="1">
    <citation type="submission" date="2019-03" db="EMBL/GenBank/DDBJ databases">
        <title>Genomic Encyclopedia of Type Strains, Phase IV (KMG-IV): sequencing the most valuable type-strain genomes for metagenomic binning, comparative biology and taxonomic classification.</title>
        <authorList>
            <person name="Goeker M."/>
        </authorList>
    </citation>
    <scope>NUCLEOTIDE SEQUENCE [LARGE SCALE GENOMIC DNA]</scope>
    <source>
        <strain evidence="6 7">DSM 100048</strain>
    </source>
</reference>
<dbReference type="Gene3D" id="3.40.50.300">
    <property type="entry name" value="P-loop containing nucleotide triphosphate hydrolases"/>
    <property type="match status" value="2"/>
</dbReference>
<proteinExistence type="predicted"/>
<evidence type="ECO:0000259" key="4">
    <source>
        <dbReference type="PROSITE" id="PS51192"/>
    </source>
</evidence>
<keyword evidence="3" id="KW-0175">Coiled coil</keyword>
<dbReference type="GO" id="GO:0036297">
    <property type="term" value="P:interstrand cross-link repair"/>
    <property type="evidence" value="ECO:0007669"/>
    <property type="project" value="TreeGrafter"/>
</dbReference>